<name>A0ABS6BL23_9SPHN</name>
<keyword evidence="3 4" id="KW-0949">S-adenosyl-L-methionine</keyword>
<comment type="caution">
    <text evidence="6">The sequence shown here is derived from an EMBL/GenBank/DDBJ whole genome shotgun (WGS) entry which is preliminary data.</text>
</comment>
<dbReference type="Proteomes" id="UP000776276">
    <property type="component" value="Unassembled WGS sequence"/>
</dbReference>
<dbReference type="GO" id="GO:0032259">
    <property type="term" value="P:methylation"/>
    <property type="evidence" value="ECO:0007669"/>
    <property type="project" value="UniProtKB-KW"/>
</dbReference>
<feature type="binding site" evidence="4">
    <location>
        <position position="264"/>
    </location>
    <ligand>
        <name>S-adenosyl-L-methionine</name>
        <dbReference type="ChEBI" id="CHEBI:59789"/>
    </ligand>
</feature>
<dbReference type="PANTHER" id="PTHR11061">
    <property type="entry name" value="RNA M5U METHYLTRANSFERASE"/>
    <property type="match status" value="1"/>
</dbReference>
<dbReference type="PROSITE" id="PS51687">
    <property type="entry name" value="SAM_MT_RNA_M5U"/>
    <property type="match status" value="1"/>
</dbReference>
<comment type="similarity">
    <text evidence="4">Belongs to the class I-like SAM-binding methyltransferase superfamily. RNA M5U methyltransferase family.</text>
</comment>
<dbReference type="GO" id="GO:0008168">
    <property type="term" value="F:methyltransferase activity"/>
    <property type="evidence" value="ECO:0007669"/>
    <property type="project" value="UniProtKB-KW"/>
</dbReference>
<protein>
    <submittedName>
        <fullName evidence="6">Class I SAM-dependent RNA methyltransferase</fullName>
    </submittedName>
</protein>
<sequence length="400" mass="42683">MPVSETIRRIAARGEGITDSGRAMPFAAPGDRVEGDVVIPGPHHAVPPCRHFPICGGCQLQHVDDAAYADFLRERVAIALSTQGLAVPELAPAHISPPRTRRRASLRAERRGRQILIGFNEAASHRIVDLAECHILHPELFALLKPLRMMLPALLADRRAAGVQMTLTDQGVDLLLEKVEADGLAAAEAITAFAERHRLARLSLDSGYGPEARWEPAAVTITLGGVPVSLPQGGFLQATADGEAALAAAVREGVGDAPTVADLFSGLGTFALPLSETARLLAVEGARDAALSLKIAAGRAQRPVSVEHRDLFRRPLTPDELSRFAAVVLDPPRAGAREQAVALAASTVPRIVHVSCNPATFARDARTLVDGGYRLDRITPVGQFRWSTHVELVGVFTRSV</sequence>
<reference evidence="6 7" key="1">
    <citation type="submission" date="2021-06" db="EMBL/GenBank/DDBJ databases">
        <title>Sphingomonas sp. XMGL2, whole genome shotgun sequencing project.</title>
        <authorList>
            <person name="Zhao G."/>
            <person name="Shen L."/>
        </authorList>
    </citation>
    <scope>NUCLEOTIDE SEQUENCE [LARGE SCALE GENOMIC DNA]</scope>
    <source>
        <strain evidence="6 7">XMGL2</strain>
    </source>
</reference>
<gene>
    <name evidence="6" type="ORF">KOF26_14245</name>
</gene>
<evidence type="ECO:0000256" key="4">
    <source>
        <dbReference type="PROSITE-ProRule" id="PRU01024"/>
    </source>
</evidence>
<dbReference type="CDD" id="cd02440">
    <property type="entry name" value="AdoMet_MTases"/>
    <property type="match status" value="1"/>
</dbReference>
<keyword evidence="1 4" id="KW-0489">Methyltransferase</keyword>
<keyword evidence="2 4" id="KW-0808">Transferase</keyword>
<dbReference type="EMBL" id="JAHKRT010000008">
    <property type="protein sequence ID" value="MBU3079018.1"/>
    <property type="molecule type" value="Genomic_DNA"/>
</dbReference>
<dbReference type="PANTHER" id="PTHR11061:SF49">
    <property type="entry name" value="23S RRNA (URACIL(1939)-C(5))-METHYLTRANSFERASE RLMD"/>
    <property type="match status" value="1"/>
</dbReference>
<evidence type="ECO:0000313" key="6">
    <source>
        <dbReference type="EMBL" id="MBU3079018.1"/>
    </source>
</evidence>
<feature type="binding site" evidence="4">
    <location>
        <position position="330"/>
    </location>
    <ligand>
        <name>S-adenosyl-L-methionine</name>
        <dbReference type="ChEBI" id="CHEBI:59789"/>
    </ligand>
</feature>
<evidence type="ECO:0000256" key="3">
    <source>
        <dbReference type="ARBA" id="ARBA00022691"/>
    </source>
</evidence>
<evidence type="ECO:0000256" key="2">
    <source>
        <dbReference type="ARBA" id="ARBA00022679"/>
    </source>
</evidence>
<feature type="binding site" evidence="4">
    <location>
        <position position="284"/>
    </location>
    <ligand>
        <name>S-adenosyl-L-methionine</name>
        <dbReference type="ChEBI" id="CHEBI:59789"/>
    </ligand>
</feature>
<keyword evidence="7" id="KW-1185">Reference proteome</keyword>
<dbReference type="InterPro" id="IPR030390">
    <property type="entry name" value="MeTrfase_TrmA_AS"/>
</dbReference>
<dbReference type="InterPro" id="IPR010280">
    <property type="entry name" value="U5_MeTrfase_fam"/>
</dbReference>
<organism evidence="6 7">
    <name type="scientific">Sphingomonas quercus</name>
    <dbReference type="NCBI Taxonomy" id="2842451"/>
    <lineage>
        <taxon>Bacteria</taxon>
        <taxon>Pseudomonadati</taxon>
        <taxon>Pseudomonadota</taxon>
        <taxon>Alphaproteobacteria</taxon>
        <taxon>Sphingomonadales</taxon>
        <taxon>Sphingomonadaceae</taxon>
        <taxon>Sphingomonas</taxon>
    </lineage>
</organism>
<evidence type="ECO:0000313" key="7">
    <source>
        <dbReference type="Proteomes" id="UP000776276"/>
    </source>
</evidence>
<feature type="active site" evidence="5">
    <location>
        <position position="356"/>
    </location>
</feature>
<feature type="active site" description="Nucleophile" evidence="4">
    <location>
        <position position="356"/>
    </location>
</feature>
<evidence type="ECO:0000256" key="1">
    <source>
        <dbReference type="ARBA" id="ARBA00022603"/>
    </source>
</evidence>
<proteinExistence type="inferred from homology"/>
<dbReference type="PROSITE" id="PS01230">
    <property type="entry name" value="TRMA_1"/>
    <property type="match status" value="1"/>
</dbReference>
<evidence type="ECO:0000256" key="5">
    <source>
        <dbReference type="PROSITE-ProRule" id="PRU10015"/>
    </source>
</evidence>
<dbReference type="Pfam" id="PF05958">
    <property type="entry name" value="tRNA_U5-meth_tr"/>
    <property type="match status" value="1"/>
</dbReference>
<accession>A0ABS6BL23</accession>
<dbReference type="RefSeq" id="WP_216326355.1">
    <property type="nucleotide sequence ID" value="NZ_JAHKRT010000008.1"/>
</dbReference>
<feature type="binding site" evidence="4">
    <location>
        <position position="237"/>
    </location>
    <ligand>
        <name>S-adenosyl-L-methionine</name>
        <dbReference type="ChEBI" id="CHEBI:59789"/>
    </ligand>
</feature>